<proteinExistence type="predicted"/>
<organism evidence="1">
    <name type="scientific">Symploca sp. SIO1C4</name>
    <dbReference type="NCBI Taxonomy" id="2607765"/>
    <lineage>
        <taxon>Bacteria</taxon>
        <taxon>Bacillati</taxon>
        <taxon>Cyanobacteriota</taxon>
        <taxon>Cyanophyceae</taxon>
        <taxon>Coleofasciculales</taxon>
        <taxon>Coleofasciculaceae</taxon>
        <taxon>Symploca</taxon>
    </lineage>
</organism>
<dbReference type="EMBL" id="JAAHFQ010001170">
    <property type="protein sequence ID" value="NER32309.1"/>
    <property type="molecule type" value="Genomic_DNA"/>
</dbReference>
<dbReference type="AlphaFoldDB" id="A0A6B3NGM6"/>
<comment type="caution">
    <text evidence="1">The sequence shown here is derived from an EMBL/GenBank/DDBJ whole genome shotgun (WGS) entry which is preliminary data.</text>
</comment>
<evidence type="ECO:0000313" key="1">
    <source>
        <dbReference type="EMBL" id="NER32309.1"/>
    </source>
</evidence>
<protein>
    <submittedName>
        <fullName evidence="1">Transposase</fullName>
    </submittedName>
</protein>
<gene>
    <name evidence="1" type="ORF">F6J89_33100</name>
</gene>
<accession>A0A6B3NGM6</accession>
<reference evidence="1" key="1">
    <citation type="submission" date="2019-11" db="EMBL/GenBank/DDBJ databases">
        <title>Genomic insights into an expanded diversity of filamentous marine cyanobacteria reveals the extraordinary biosynthetic potential of Moorea and Okeania.</title>
        <authorList>
            <person name="Ferreira Leao T."/>
            <person name="Wang M."/>
            <person name="Moss N."/>
            <person name="Da Silva R."/>
            <person name="Sanders J."/>
            <person name="Nurk S."/>
            <person name="Gurevich A."/>
            <person name="Humphrey G."/>
            <person name="Reher R."/>
            <person name="Zhu Q."/>
            <person name="Belda-Ferre P."/>
            <person name="Glukhov E."/>
            <person name="Rex R."/>
            <person name="Dorrestein P.C."/>
            <person name="Knight R."/>
            <person name="Pevzner P."/>
            <person name="Gerwick W.H."/>
            <person name="Gerwick L."/>
        </authorList>
    </citation>
    <scope>NUCLEOTIDE SEQUENCE</scope>
    <source>
        <strain evidence="1">SIO1C4</strain>
    </source>
</reference>
<name>A0A6B3NGM6_9CYAN</name>
<sequence>MLHPDQLEKEILVFICQQANKLVNCGTYLLRQAFFTFGQVEHDAYSLHAELKDNPHFKILRSAVAQQVLTGVAESFKSYKELTNKFFKGEISDQPKLPKYRKKGGLATISYPARWVSFDQETGQVSLSLGKTFKEWFGIEHIQV</sequence>
<feature type="non-terminal residue" evidence="1">
    <location>
        <position position="144"/>
    </location>
</feature>